<organism evidence="3">
    <name type="scientific">Ralstonia syzygii R24</name>
    <dbReference type="NCBI Taxonomy" id="907261"/>
    <lineage>
        <taxon>Bacteria</taxon>
        <taxon>Pseudomonadati</taxon>
        <taxon>Pseudomonadota</taxon>
        <taxon>Betaproteobacteria</taxon>
        <taxon>Burkholderiales</taxon>
        <taxon>Burkholderiaceae</taxon>
        <taxon>Ralstonia</taxon>
        <taxon>Ralstonia solanacearum species complex</taxon>
    </lineage>
</organism>
<evidence type="ECO:0000256" key="1">
    <source>
        <dbReference type="SAM" id="MobiDB-lite"/>
    </source>
</evidence>
<feature type="compositionally biased region" description="Polar residues" evidence="1">
    <location>
        <begin position="87"/>
        <end position="98"/>
    </location>
</feature>
<feature type="region of interest" description="Disordered" evidence="1">
    <location>
        <begin position="66"/>
        <end position="131"/>
    </location>
</feature>
<accession>G3AB53</accession>
<evidence type="ECO:0000313" key="3">
    <source>
        <dbReference type="EMBL" id="CCA86742.1"/>
    </source>
</evidence>
<dbReference type="InterPro" id="IPR008490">
    <property type="entry name" value="Transposase_InsH_N"/>
</dbReference>
<dbReference type="EMBL" id="FR854092">
    <property type="protein sequence ID" value="CCA86742.1"/>
    <property type="molecule type" value="Genomic_DNA"/>
</dbReference>
<name>G3AB53_9RALS</name>
<reference evidence="3" key="1">
    <citation type="journal article" date="2011" name="PLoS ONE">
        <title>Ralstonia syzygii, the Blood Disease Bacterium and some Asian R. solanacearum strains form a single genomic species despite divergent lifestyles.</title>
        <authorList>
            <person name="Remenant B."/>
            <person name="de Cambiaire J.C."/>
            <person name="Cellier G."/>
            <person name="Jacobs J.M."/>
            <person name="Mangenot S."/>
            <person name="Barbe V."/>
            <person name="Lajus A."/>
            <person name="Vallenet D."/>
            <person name="Medigue C."/>
            <person name="Fegan M."/>
            <person name="Allen C."/>
            <person name="Prior P."/>
        </authorList>
    </citation>
    <scope>NUCLEOTIDE SEQUENCE</scope>
    <source>
        <strain evidence="3">R24</strain>
    </source>
</reference>
<dbReference type="AlphaFoldDB" id="G3AB53"/>
<feature type="domain" description="Transposase InsH N-terminal" evidence="2">
    <location>
        <begin position="3"/>
        <end position="54"/>
    </location>
</feature>
<dbReference type="Pfam" id="PF05598">
    <property type="entry name" value="DUF772"/>
    <property type="match status" value="1"/>
</dbReference>
<protein>
    <recommendedName>
        <fullName evidence="2">Transposase InsH N-terminal domain-containing protein</fullName>
    </recommendedName>
</protein>
<sequence>MLEKLLRAVLIQVFHNIRSERQVMEQVSTTCWLVGLAMDGVAWVPTVFTKNRERLIRHAVNPARHPLLAEPPSFVPPATLSPDAAASDSTTPTQNETARSPRKHTLDMRSAPTVPDTPTGRHRWPAPRGGRACLQLPALSVG</sequence>
<reference evidence="3" key="2">
    <citation type="submission" date="2011-04" db="EMBL/GenBank/DDBJ databases">
        <authorList>
            <person name="Genoscope - CEA"/>
        </authorList>
    </citation>
    <scope>NUCLEOTIDE SEQUENCE</scope>
    <source>
        <strain evidence="3">R24</strain>
    </source>
</reference>
<gene>
    <name evidence="3" type="ORF">RALSY_mp30051</name>
</gene>
<proteinExistence type="predicted"/>
<evidence type="ECO:0000259" key="2">
    <source>
        <dbReference type="Pfam" id="PF05598"/>
    </source>
</evidence>